<dbReference type="Proteomes" id="UP000754883">
    <property type="component" value="Unassembled WGS sequence"/>
</dbReference>
<evidence type="ECO:0000256" key="1">
    <source>
        <dbReference type="SAM" id="MobiDB-lite"/>
    </source>
</evidence>
<dbReference type="EMBL" id="CABFNO020001300">
    <property type="protein sequence ID" value="CAG9978600.1"/>
    <property type="molecule type" value="Genomic_DNA"/>
</dbReference>
<feature type="domain" description="T6SS Phospholipase effector Tle1-like catalytic" evidence="2">
    <location>
        <begin position="50"/>
        <end position="467"/>
    </location>
</feature>
<evidence type="ECO:0000313" key="3">
    <source>
        <dbReference type="EMBL" id="CAG9978600.1"/>
    </source>
</evidence>
<protein>
    <recommendedName>
        <fullName evidence="2">T6SS Phospholipase effector Tle1-like catalytic domain-containing protein</fullName>
    </recommendedName>
</protein>
<feature type="region of interest" description="Disordered" evidence="1">
    <location>
        <begin position="1"/>
        <end position="22"/>
    </location>
</feature>
<dbReference type="InterPro" id="IPR018712">
    <property type="entry name" value="Tle1-like_cat"/>
</dbReference>
<dbReference type="PANTHER" id="PTHR33840">
    <property type="match status" value="1"/>
</dbReference>
<feature type="compositionally biased region" description="Basic and acidic residues" evidence="1">
    <location>
        <begin position="319"/>
        <end position="329"/>
    </location>
</feature>
<accession>A0A9N9XYG9</accession>
<proteinExistence type="predicted"/>
<feature type="region of interest" description="Disordered" evidence="1">
    <location>
        <begin position="498"/>
        <end position="574"/>
    </location>
</feature>
<dbReference type="OrthoDB" id="3162439at2759"/>
<dbReference type="AlphaFoldDB" id="A0A9N9XYG9"/>
<feature type="region of interest" description="Disordered" evidence="1">
    <location>
        <begin position="306"/>
        <end position="411"/>
    </location>
</feature>
<dbReference type="PANTHER" id="PTHR33840:SF2">
    <property type="entry name" value="TLE1 PHOSPHOLIPASE DOMAIN-CONTAINING PROTEIN"/>
    <property type="match status" value="1"/>
</dbReference>
<gene>
    <name evidence="3" type="ORF">CBYS24578_00009270</name>
</gene>
<dbReference type="Pfam" id="PF09994">
    <property type="entry name" value="T6SS_Tle1-like_cat"/>
    <property type="match status" value="1"/>
</dbReference>
<organism evidence="3 4">
    <name type="scientific">Clonostachys byssicola</name>
    <dbReference type="NCBI Taxonomy" id="160290"/>
    <lineage>
        <taxon>Eukaryota</taxon>
        <taxon>Fungi</taxon>
        <taxon>Dikarya</taxon>
        <taxon>Ascomycota</taxon>
        <taxon>Pezizomycotina</taxon>
        <taxon>Sordariomycetes</taxon>
        <taxon>Hypocreomycetidae</taxon>
        <taxon>Hypocreales</taxon>
        <taxon>Bionectriaceae</taxon>
        <taxon>Clonostachys</taxon>
    </lineage>
</organism>
<evidence type="ECO:0000259" key="2">
    <source>
        <dbReference type="Pfam" id="PF09994"/>
    </source>
</evidence>
<evidence type="ECO:0000313" key="4">
    <source>
        <dbReference type="Proteomes" id="UP000754883"/>
    </source>
</evidence>
<reference evidence="3" key="1">
    <citation type="submission" date="2021-10" db="EMBL/GenBank/DDBJ databases">
        <authorList>
            <person name="Piombo E."/>
        </authorList>
    </citation>
    <scope>NUCLEOTIDE SEQUENCE</scope>
</reference>
<comment type="caution">
    <text evidence="3">The sequence shown here is derived from an EMBL/GenBank/DDBJ whole genome shotgun (WGS) entry which is preliminary data.</text>
</comment>
<keyword evidence="4" id="KW-1185">Reference proteome</keyword>
<name>A0A9N9XYG9_9HYPO</name>
<feature type="compositionally biased region" description="Acidic residues" evidence="1">
    <location>
        <begin position="556"/>
        <end position="574"/>
    </location>
</feature>
<sequence length="712" mass="80103">MEKDWLDPKSAQNARQSDKPADVEGNLLAENAAAMKSSNAGYVSRTRAPRKLVLCFDGTGNKFHGDDSDSNILKIFRMLDRTAGDQYHYYQPGIGTYVVSGSLSHTSLRSRLSSWYTKAKDSAIGSSFDQHVVGGYRFLMRFYNPGDEIYMFGFSRGSYIARFLAEMLDYIGLLSHGNEEMVKFAWKAFAEWQCRKEVSGSDEEKAEALAKKRKMYEFMKGFRETFSRPVGRIKFLGLFDTVNSVPRFEAAWMQRSKFPYTARSSAKVIRHAVSIDERRAKFRQDLMYQGNPRAKLHRHRHLGNFIDQFNPHSRGLHSRNGDHSKHTHPEGPAGPKQGEANGAAEPPEDERGRRRSQFLAPGAKRPGEKQHEQDCEFAPYRKRSTSRLRGTSVGRQAAKQRRDCSADGMSEMSGIAPSELDPDWDEDGQDIDEVWFAGGHGDVGGGWEMLEDRKSASHVPLAWIVREAMRAGLPLDPDKVAEMGCSCHAEWDGLNPSRLNSSLKQQKKSQRQNVPNIRLQESGTGEPITPTFPDSPLQTSKEFGPPLDKEKGGCCGDDDDDDDDDDEDSDDEDEKMFKGVMSKAHTSRIHDSLSYDSGLGFAAVTAWKFMEWLPFARMDLRSDGSWEPIRWPLPRGEVRDVPDNVRVHGSVIRRMEADKTYRPGNLIIGGGGRGVRHAPEEHGIGEWVCVAEKGDAIGEIWMRKNKPQVKTD</sequence>
<feature type="compositionally biased region" description="Basic and acidic residues" evidence="1">
    <location>
        <begin position="365"/>
        <end position="374"/>
    </location>
</feature>